<sequence length="66" mass="7375">MTAGLSSDHQEKVVYHYCDAYALLSILTNQKLWYTHAASASPPTLKFPLIPRLLVKSSVAQEQQKS</sequence>
<dbReference type="AlphaFoldDB" id="A0A5C6CAU3"/>
<organism evidence="1 2">
    <name type="scientific">Novipirellula galeiformis</name>
    <dbReference type="NCBI Taxonomy" id="2528004"/>
    <lineage>
        <taxon>Bacteria</taxon>
        <taxon>Pseudomonadati</taxon>
        <taxon>Planctomycetota</taxon>
        <taxon>Planctomycetia</taxon>
        <taxon>Pirellulales</taxon>
        <taxon>Pirellulaceae</taxon>
        <taxon>Novipirellula</taxon>
    </lineage>
</organism>
<keyword evidence="2" id="KW-1185">Reference proteome</keyword>
<evidence type="ECO:0000313" key="2">
    <source>
        <dbReference type="Proteomes" id="UP000316304"/>
    </source>
</evidence>
<accession>A0A5C6CAU3</accession>
<reference evidence="1 2" key="1">
    <citation type="submission" date="2019-02" db="EMBL/GenBank/DDBJ databases">
        <title>Deep-cultivation of Planctomycetes and their phenomic and genomic characterization uncovers novel biology.</title>
        <authorList>
            <person name="Wiegand S."/>
            <person name="Jogler M."/>
            <person name="Boedeker C."/>
            <person name="Pinto D."/>
            <person name="Vollmers J."/>
            <person name="Rivas-Marin E."/>
            <person name="Kohn T."/>
            <person name="Peeters S.H."/>
            <person name="Heuer A."/>
            <person name="Rast P."/>
            <person name="Oberbeckmann S."/>
            <person name="Bunk B."/>
            <person name="Jeske O."/>
            <person name="Meyerdierks A."/>
            <person name="Storesund J.E."/>
            <person name="Kallscheuer N."/>
            <person name="Luecker S."/>
            <person name="Lage O.M."/>
            <person name="Pohl T."/>
            <person name="Merkel B.J."/>
            <person name="Hornburger P."/>
            <person name="Mueller R.-W."/>
            <person name="Bruemmer F."/>
            <person name="Labrenz M."/>
            <person name="Spormann A.M."/>
            <person name="Op Den Camp H."/>
            <person name="Overmann J."/>
            <person name="Amann R."/>
            <person name="Jetten M.S.M."/>
            <person name="Mascher T."/>
            <person name="Medema M.H."/>
            <person name="Devos D.P."/>
            <person name="Kaster A.-K."/>
            <person name="Ovreas L."/>
            <person name="Rohde M."/>
            <person name="Galperin M.Y."/>
            <person name="Jogler C."/>
        </authorList>
    </citation>
    <scope>NUCLEOTIDE SEQUENCE [LARGE SCALE GENOMIC DNA]</scope>
    <source>
        <strain evidence="1 2">Pla52o</strain>
    </source>
</reference>
<dbReference type="EMBL" id="SJPT01000006">
    <property type="protein sequence ID" value="TWU21720.1"/>
    <property type="molecule type" value="Genomic_DNA"/>
</dbReference>
<name>A0A5C6CAU3_9BACT</name>
<proteinExistence type="predicted"/>
<comment type="caution">
    <text evidence="1">The sequence shown here is derived from an EMBL/GenBank/DDBJ whole genome shotgun (WGS) entry which is preliminary data.</text>
</comment>
<protein>
    <submittedName>
        <fullName evidence="1">Uncharacterized protein</fullName>
    </submittedName>
</protein>
<dbReference type="Proteomes" id="UP000316304">
    <property type="component" value="Unassembled WGS sequence"/>
</dbReference>
<gene>
    <name evidence="1" type="ORF">Pla52o_39070</name>
</gene>
<evidence type="ECO:0000313" key="1">
    <source>
        <dbReference type="EMBL" id="TWU21720.1"/>
    </source>
</evidence>